<protein>
    <submittedName>
        <fullName evidence="2">Uncharacterized protein</fullName>
    </submittedName>
</protein>
<comment type="caution">
    <text evidence="2">The sequence shown here is derived from an EMBL/GenBank/DDBJ whole genome shotgun (WGS) entry which is preliminary data.</text>
</comment>
<reference evidence="2 3" key="1">
    <citation type="journal article" date="2013" name="Curr. Biol.">
        <title>The Genome of the Foraminiferan Reticulomyxa filosa.</title>
        <authorList>
            <person name="Glockner G."/>
            <person name="Hulsmann N."/>
            <person name="Schleicher M."/>
            <person name="Noegel A.A."/>
            <person name="Eichinger L."/>
            <person name="Gallinger C."/>
            <person name="Pawlowski J."/>
            <person name="Sierra R."/>
            <person name="Euteneuer U."/>
            <person name="Pillet L."/>
            <person name="Moustafa A."/>
            <person name="Platzer M."/>
            <person name="Groth M."/>
            <person name="Szafranski K."/>
            <person name="Schliwa M."/>
        </authorList>
    </citation>
    <scope>NUCLEOTIDE SEQUENCE [LARGE SCALE GENOMIC DNA]</scope>
</reference>
<organism evidence="2 3">
    <name type="scientific">Reticulomyxa filosa</name>
    <dbReference type="NCBI Taxonomy" id="46433"/>
    <lineage>
        <taxon>Eukaryota</taxon>
        <taxon>Sar</taxon>
        <taxon>Rhizaria</taxon>
        <taxon>Retaria</taxon>
        <taxon>Foraminifera</taxon>
        <taxon>Monothalamids</taxon>
        <taxon>Reticulomyxidae</taxon>
        <taxon>Reticulomyxa</taxon>
    </lineage>
</organism>
<feature type="region of interest" description="Disordered" evidence="1">
    <location>
        <begin position="1"/>
        <end position="39"/>
    </location>
</feature>
<name>X6M716_RETFI</name>
<sequence>MSDVTVSRNDSRRRHNSSGSVGTSRRVLPENKENHRSRMGRKLLSPVETEKYQQLLTEYVEQEKVEAARTHSPVDMCKIVNYLHDRDELSPELIALILSSVTDWNVQYIDLVAASVDLPMSTFHGMSPFQFVIRTQVVDVRKFFYDFGPYKKKEGSNTPKKKLYKHTFLFVVWIGRYRNIHSPLHLAARRLTDVAKDYNSHIVKTSPWDARQALDTFSFLIDVGYHIDDGDWGEQKVSTPQSILKHMPRILKQILCKFQFHSFCLAIPCVVQSHCIFWFVEATRLDLFLLREIEMFTFNQIPKYANYRQQQLLVKQKMEDQGTDQGNDNPDNDLALATNPDQNLQTTETNSN</sequence>
<keyword evidence="3" id="KW-1185">Reference proteome</keyword>
<feature type="compositionally biased region" description="Polar residues" evidence="1">
    <location>
        <begin position="339"/>
        <end position="352"/>
    </location>
</feature>
<feature type="region of interest" description="Disordered" evidence="1">
    <location>
        <begin position="317"/>
        <end position="352"/>
    </location>
</feature>
<gene>
    <name evidence="2" type="ORF">RFI_27978</name>
</gene>
<feature type="compositionally biased region" description="Basic and acidic residues" evidence="1">
    <location>
        <begin position="27"/>
        <end position="36"/>
    </location>
</feature>
<evidence type="ECO:0000313" key="2">
    <source>
        <dbReference type="EMBL" id="ETO09396.1"/>
    </source>
</evidence>
<dbReference type="AlphaFoldDB" id="X6M716"/>
<evidence type="ECO:0000256" key="1">
    <source>
        <dbReference type="SAM" id="MobiDB-lite"/>
    </source>
</evidence>
<accession>X6M716</accession>
<dbReference type="EMBL" id="ASPP01024088">
    <property type="protein sequence ID" value="ETO09396.1"/>
    <property type="molecule type" value="Genomic_DNA"/>
</dbReference>
<proteinExistence type="predicted"/>
<evidence type="ECO:0000313" key="3">
    <source>
        <dbReference type="Proteomes" id="UP000023152"/>
    </source>
</evidence>
<dbReference type="Proteomes" id="UP000023152">
    <property type="component" value="Unassembled WGS sequence"/>
</dbReference>